<comment type="similarity">
    <text evidence="2">Belongs to the major facilitator superfamily. MFSD6 family.</text>
</comment>
<evidence type="ECO:0000256" key="5">
    <source>
        <dbReference type="ARBA" id="ARBA00023136"/>
    </source>
</evidence>
<dbReference type="InterPro" id="IPR024989">
    <property type="entry name" value="MFS_assoc_dom"/>
</dbReference>
<dbReference type="GO" id="GO:0016020">
    <property type="term" value="C:membrane"/>
    <property type="evidence" value="ECO:0007669"/>
    <property type="project" value="UniProtKB-SubCell"/>
</dbReference>
<dbReference type="VEuPathDB" id="FungiDB:SDRG_02015"/>
<organism evidence="8 9">
    <name type="scientific">Saprolegnia diclina (strain VS20)</name>
    <dbReference type="NCBI Taxonomy" id="1156394"/>
    <lineage>
        <taxon>Eukaryota</taxon>
        <taxon>Sar</taxon>
        <taxon>Stramenopiles</taxon>
        <taxon>Oomycota</taxon>
        <taxon>Saprolegniomycetes</taxon>
        <taxon>Saprolegniales</taxon>
        <taxon>Saprolegniaceae</taxon>
        <taxon>Saprolegnia</taxon>
    </lineage>
</organism>
<sequence>MHLDALWFAKAAYATFNFGFGAILIFLPVYFSAYFDKFQIGILQTLPCLCSMLAPPLWGAISDALQRPRLVHVVCYISGSLLMFGMQNVSDSFVWTCLTLLDQAVLALVTQLGAEYGKQRLYGSIGYGLGAYATGLVVANYGIGWAFTISLGCCVPGLVLLFMLPSPPPRGSSSGSFAVGVRALWHRYDLMALLSFAAVTGAMGGVISAFLTLNLFELSGGSAQIVGLAVVCETLSELPAFYCADTLILRLGTVTVLALALLAYGVRLTCYAFMTNAWYALPFELLHGCTYGLAWAACTKYVYAAAPAGAEGFVLGLLSAVQGGVGRGLATLVGGHVYNAYGARYLWGVTSTGVPAGFLALWLFSQTTSTRKRISETSPLIERSGKD</sequence>
<accession>T0SDG8</accession>
<dbReference type="OrthoDB" id="515887at2759"/>
<dbReference type="InterPro" id="IPR051717">
    <property type="entry name" value="MFS_MFSD6"/>
</dbReference>
<keyword evidence="3 6" id="KW-0812">Transmembrane</keyword>
<dbReference type="EMBL" id="JH767135">
    <property type="protein sequence ID" value="EQC40952.1"/>
    <property type="molecule type" value="Genomic_DNA"/>
</dbReference>
<dbReference type="Proteomes" id="UP000030762">
    <property type="component" value="Unassembled WGS sequence"/>
</dbReference>
<evidence type="ECO:0000256" key="6">
    <source>
        <dbReference type="SAM" id="Phobius"/>
    </source>
</evidence>
<proteinExistence type="inferred from homology"/>
<protein>
    <recommendedName>
        <fullName evidence="7">Major facilitator superfamily associated domain-containing protein</fullName>
    </recommendedName>
</protein>
<evidence type="ECO:0000259" key="7">
    <source>
        <dbReference type="Pfam" id="PF12832"/>
    </source>
</evidence>
<dbReference type="SUPFAM" id="SSF103473">
    <property type="entry name" value="MFS general substrate transporter"/>
    <property type="match status" value="1"/>
</dbReference>
<dbReference type="Gene3D" id="1.20.1250.20">
    <property type="entry name" value="MFS general substrate transporter like domains"/>
    <property type="match status" value="2"/>
</dbReference>
<feature type="transmembrane region" description="Helical" evidence="6">
    <location>
        <begin position="93"/>
        <end position="114"/>
    </location>
</feature>
<evidence type="ECO:0000256" key="1">
    <source>
        <dbReference type="ARBA" id="ARBA00004141"/>
    </source>
</evidence>
<evidence type="ECO:0000256" key="4">
    <source>
        <dbReference type="ARBA" id="ARBA00022989"/>
    </source>
</evidence>
<feature type="transmembrane region" description="Helical" evidence="6">
    <location>
        <begin position="251"/>
        <end position="274"/>
    </location>
</feature>
<feature type="transmembrane region" description="Helical" evidence="6">
    <location>
        <begin position="345"/>
        <end position="364"/>
    </location>
</feature>
<name>T0SDG8_SAPDV</name>
<keyword evidence="5 6" id="KW-0472">Membrane</keyword>
<dbReference type="AlphaFoldDB" id="T0SDG8"/>
<feature type="transmembrane region" description="Helical" evidence="6">
    <location>
        <begin position="12"/>
        <end position="32"/>
    </location>
</feature>
<dbReference type="InParanoid" id="T0SDG8"/>
<dbReference type="InterPro" id="IPR036259">
    <property type="entry name" value="MFS_trans_sf"/>
</dbReference>
<comment type="subcellular location">
    <subcellularLocation>
        <location evidence="1">Membrane</location>
        <topology evidence="1">Multi-pass membrane protein</topology>
    </subcellularLocation>
</comment>
<evidence type="ECO:0000313" key="8">
    <source>
        <dbReference type="EMBL" id="EQC40952.1"/>
    </source>
</evidence>
<keyword evidence="9" id="KW-1185">Reference proteome</keyword>
<dbReference type="eggNOG" id="KOG3762">
    <property type="taxonomic scope" value="Eukaryota"/>
</dbReference>
<reference evidence="8 9" key="1">
    <citation type="submission" date="2012-04" db="EMBL/GenBank/DDBJ databases">
        <title>The Genome Sequence of Saprolegnia declina VS20.</title>
        <authorList>
            <consortium name="The Broad Institute Genome Sequencing Platform"/>
            <person name="Russ C."/>
            <person name="Nusbaum C."/>
            <person name="Tyler B."/>
            <person name="van West P."/>
            <person name="Dieguez-Uribeondo J."/>
            <person name="de Bruijn I."/>
            <person name="Tripathy S."/>
            <person name="Jiang R."/>
            <person name="Young S.K."/>
            <person name="Zeng Q."/>
            <person name="Gargeya S."/>
            <person name="Fitzgerald M."/>
            <person name="Haas B."/>
            <person name="Abouelleil A."/>
            <person name="Alvarado L."/>
            <person name="Arachchi H.M."/>
            <person name="Berlin A."/>
            <person name="Chapman S.B."/>
            <person name="Goldberg J."/>
            <person name="Griggs A."/>
            <person name="Gujja S."/>
            <person name="Hansen M."/>
            <person name="Howarth C."/>
            <person name="Imamovic A."/>
            <person name="Larimer J."/>
            <person name="McCowen C."/>
            <person name="Montmayeur A."/>
            <person name="Murphy C."/>
            <person name="Neiman D."/>
            <person name="Pearson M."/>
            <person name="Priest M."/>
            <person name="Roberts A."/>
            <person name="Saif S."/>
            <person name="Shea T."/>
            <person name="Sisk P."/>
            <person name="Sykes S."/>
            <person name="Wortman J."/>
            <person name="Nusbaum C."/>
            <person name="Birren B."/>
        </authorList>
    </citation>
    <scope>NUCLEOTIDE SEQUENCE [LARGE SCALE GENOMIC DNA]</scope>
    <source>
        <strain evidence="8 9">VS20</strain>
    </source>
</reference>
<feature type="transmembrane region" description="Helical" evidence="6">
    <location>
        <begin position="70"/>
        <end position="87"/>
    </location>
</feature>
<feature type="domain" description="Major facilitator superfamily associated" evidence="7">
    <location>
        <begin position="10"/>
        <end position="347"/>
    </location>
</feature>
<feature type="transmembrane region" description="Helical" evidence="6">
    <location>
        <begin position="121"/>
        <end position="139"/>
    </location>
</feature>
<evidence type="ECO:0000256" key="2">
    <source>
        <dbReference type="ARBA" id="ARBA00005241"/>
    </source>
</evidence>
<feature type="transmembrane region" description="Helical" evidence="6">
    <location>
        <begin position="145"/>
        <end position="164"/>
    </location>
</feature>
<keyword evidence="4 6" id="KW-1133">Transmembrane helix</keyword>
<dbReference type="OMA" id="MREGICE"/>
<dbReference type="GeneID" id="19942742"/>
<dbReference type="PANTHER" id="PTHR16172:SF41">
    <property type="entry name" value="MAJOR FACILITATOR SUPERFAMILY DOMAIN-CONTAINING PROTEIN 6-LIKE"/>
    <property type="match status" value="1"/>
</dbReference>
<gene>
    <name evidence="8" type="ORF">SDRG_02015</name>
</gene>
<feature type="transmembrane region" description="Helical" evidence="6">
    <location>
        <begin position="190"/>
        <end position="213"/>
    </location>
</feature>
<dbReference type="RefSeq" id="XP_008605796.1">
    <property type="nucleotide sequence ID" value="XM_008607574.1"/>
</dbReference>
<evidence type="ECO:0000256" key="3">
    <source>
        <dbReference type="ARBA" id="ARBA00022692"/>
    </source>
</evidence>
<dbReference type="Pfam" id="PF12832">
    <property type="entry name" value="MFS_1_like"/>
    <property type="match status" value="1"/>
</dbReference>
<feature type="transmembrane region" description="Helical" evidence="6">
    <location>
        <begin position="38"/>
        <end position="58"/>
    </location>
</feature>
<dbReference type="PANTHER" id="PTHR16172">
    <property type="entry name" value="MAJOR FACILITATOR SUPERFAMILY DOMAIN-CONTAINING PROTEIN 6-LIKE"/>
    <property type="match status" value="1"/>
</dbReference>
<evidence type="ECO:0000313" key="9">
    <source>
        <dbReference type="Proteomes" id="UP000030762"/>
    </source>
</evidence>